<dbReference type="AlphaFoldDB" id="A0A7D5NT81"/>
<proteinExistence type="predicted"/>
<organism evidence="4 5">
    <name type="scientific">Serratia symbiotica</name>
    <dbReference type="NCBI Taxonomy" id="138074"/>
    <lineage>
        <taxon>Bacteria</taxon>
        <taxon>Pseudomonadati</taxon>
        <taxon>Pseudomonadota</taxon>
        <taxon>Gammaproteobacteria</taxon>
        <taxon>Enterobacterales</taxon>
        <taxon>Yersiniaceae</taxon>
        <taxon>Serratia</taxon>
    </lineage>
</organism>
<dbReference type="GO" id="GO:0003677">
    <property type="term" value="F:DNA binding"/>
    <property type="evidence" value="ECO:0007669"/>
    <property type="project" value="UniProtKB-KW"/>
</dbReference>
<protein>
    <submittedName>
        <fullName evidence="4">Excisionase</fullName>
    </submittedName>
</protein>
<name>A0A7D5NT81_9GAMM</name>
<accession>A0A7D5NT81</accession>
<evidence type="ECO:0000313" key="4">
    <source>
        <dbReference type="EMBL" id="QLH62265.1"/>
    </source>
</evidence>
<evidence type="ECO:0000256" key="2">
    <source>
        <dbReference type="ARBA" id="ARBA00023172"/>
    </source>
</evidence>
<dbReference type="Gene3D" id="1.10.1660.20">
    <property type="match status" value="1"/>
</dbReference>
<dbReference type="EMBL" id="CP050855">
    <property type="protein sequence ID" value="QLH62265.1"/>
    <property type="molecule type" value="Genomic_DNA"/>
</dbReference>
<dbReference type="RefSeq" id="WP_040263001.1">
    <property type="nucleotide sequence ID" value="NZ_CP050855.1"/>
</dbReference>
<keyword evidence="2" id="KW-0233">DNA recombination</keyword>
<dbReference type="GO" id="GO:0006310">
    <property type="term" value="P:DNA recombination"/>
    <property type="evidence" value="ECO:0007669"/>
    <property type="project" value="UniProtKB-KW"/>
</dbReference>
<dbReference type="GeneID" id="99106505"/>
<sequence length="85" mass="9997">MLLTIPEFINTLPRRKSEETIRRWIRAGKIEPQPKLFGREYLILDTAILVNSSPEELARKRMQDRIFNGKKYGKKKNTLTARLTP</sequence>
<evidence type="ECO:0000313" key="5">
    <source>
        <dbReference type="Proteomes" id="UP000042738"/>
    </source>
</evidence>
<feature type="domain" description="Excisionase-like" evidence="3">
    <location>
        <begin position="3"/>
        <end position="71"/>
    </location>
</feature>
<dbReference type="InterPro" id="IPR038137">
    <property type="entry name" value="Excisionase-like_sf"/>
</dbReference>
<dbReference type="InterPro" id="IPR009061">
    <property type="entry name" value="DNA-bd_dom_put_sf"/>
</dbReference>
<keyword evidence="1" id="KW-0238">DNA-binding</keyword>
<gene>
    <name evidence="4" type="ORF">SYMBAF_03965</name>
</gene>
<dbReference type="Proteomes" id="UP000042738">
    <property type="component" value="Chromosome"/>
</dbReference>
<evidence type="ECO:0000256" key="1">
    <source>
        <dbReference type="ARBA" id="ARBA00023125"/>
    </source>
</evidence>
<dbReference type="SUPFAM" id="SSF46955">
    <property type="entry name" value="Putative DNA-binding domain"/>
    <property type="match status" value="1"/>
</dbReference>
<dbReference type="InterPro" id="IPR012884">
    <property type="entry name" value="Excisionase-like"/>
</dbReference>
<dbReference type="Pfam" id="PF07825">
    <property type="entry name" value="Exc"/>
    <property type="match status" value="1"/>
</dbReference>
<evidence type="ECO:0000259" key="3">
    <source>
        <dbReference type="Pfam" id="PF07825"/>
    </source>
</evidence>
<reference evidence="4 5" key="1">
    <citation type="journal article" date="2014" name="Genome Announc.">
        <title>Whole-Genome Sequence of Serratia symbiotica Strain CWBI-2.3T, a Free-Living Symbiont of the Black Bean Aphid Aphis fabae.</title>
        <authorList>
            <person name="Foray V."/>
            <person name="Grigorescu A.S."/>
            <person name="Sabri A."/>
            <person name="Haubruge E."/>
            <person name="Lognay G."/>
            <person name="Francis F."/>
            <person name="Fauconnier M.L."/>
            <person name="Hance T."/>
            <person name="Thonart P."/>
        </authorList>
    </citation>
    <scope>NUCLEOTIDE SEQUENCE [LARGE SCALE GENOMIC DNA]</scope>
    <source>
        <strain evidence="4">CWBI-2.3</strain>
    </source>
</reference>